<keyword evidence="5 6" id="KW-0472">Membrane</keyword>
<dbReference type="EMBL" id="CYZP01000040">
    <property type="protein sequence ID" value="CUO57943.1"/>
    <property type="molecule type" value="Genomic_DNA"/>
</dbReference>
<dbReference type="Pfam" id="PF01943">
    <property type="entry name" value="Polysacc_synt"/>
    <property type="match status" value="1"/>
</dbReference>
<feature type="transmembrane region" description="Helical" evidence="6">
    <location>
        <begin position="84"/>
        <end position="106"/>
    </location>
</feature>
<accession>A0A174G668</accession>
<feature type="transmembrane region" description="Helical" evidence="6">
    <location>
        <begin position="170"/>
        <end position="188"/>
    </location>
</feature>
<evidence type="ECO:0000256" key="1">
    <source>
        <dbReference type="ARBA" id="ARBA00004651"/>
    </source>
</evidence>
<keyword evidence="4 6" id="KW-1133">Transmembrane helix</keyword>
<sequence>MESRNRYLAKNTLIFTIGNFGSKFIAFFLVPLYTSVLRTEEYGVADLITTLCAVIAPVLILNISEAIMRFSLDKDADRAVITKIGIRIFEISIILGVLLIPVYSLFAPIREYCIYIFIYNVSIGASTVFLYDLRGKELLLQYSIGSVILTLTSALFNILFLVVFDWGVRGYISAFIFANIVTAVYAAVVGKSFKGYTKTRINTAKMKEMVSFSAFLIPNTFMWWIMNSSDRVMVTAMVGSAANGIYAISYKLPTLISTLTGIFNQAWGYSAIRENGAEDESEYNNGVFKSLISIAMLMGIGLITIMKPFLSIYVEKSYYVAWKYTPFLVIGCVYLTLGTFMSTTYNVHKDSKGFLISATIGAVVNIGLNFLLIPKFRVYGAAIATCISYIVVFLFRYFHTRKYIRFNIKNNEFIMGTILLLSSSLIMFIDNYVGITIQIILLVIAMIIYANYWTTILRGIINKFVKRKVG</sequence>
<dbReference type="AlphaFoldDB" id="A0A174G668"/>
<evidence type="ECO:0000256" key="3">
    <source>
        <dbReference type="ARBA" id="ARBA00022692"/>
    </source>
</evidence>
<dbReference type="GeneID" id="75080372"/>
<feature type="transmembrane region" description="Helical" evidence="6">
    <location>
        <begin position="320"/>
        <end position="341"/>
    </location>
</feature>
<dbReference type="InterPro" id="IPR002797">
    <property type="entry name" value="Polysacc_synth"/>
</dbReference>
<feature type="transmembrane region" description="Helical" evidence="6">
    <location>
        <begin position="112"/>
        <end position="131"/>
    </location>
</feature>
<dbReference type="PANTHER" id="PTHR30250">
    <property type="entry name" value="PST FAMILY PREDICTED COLANIC ACID TRANSPORTER"/>
    <property type="match status" value="1"/>
</dbReference>
<feature type="transmembrane region" description="Helical" evidence="6">
    <location>
        <begin position="410"/>
        <end position="429"/>
    </location>
</feature>
<feature type="transmembrane region" description="Helical" evidence="6">
    <location>
        <begin position="12"/>
        <end position="30"/>
    </location>
</feature>
<keyword evidence="2" id="KW-1003">Cell membrane</keyword>
<comment type="subcellular location">
    <subcellularLocation>
        <location evidence="1">Cell membrane</location>
        <topology evidence="1">Multi-pass membrane protein</topology>
    </subcellularLocation>
</comment>
<dbReference type="PANTHER" id="PTHR30250:SF11">
    <property type="entry name" value="O-ANTIGEN TRANSPORTER-RELATED"/>
    <property type="match status" value="1"/>
</dbReference>
<organism evidence="7 8">
    <name type="scientific">Blautia obeum</name>
    <dbReference type="NCBI Taxonomy" id="40520"/>
    <lineage>
        <taxon>Bacteria</taxon>
        <taxon>Bacillati</taxon>
        <taxon>Bacillota</taxon>
        <taxon>Clostridia</taxon>
        <taxon>Lachnospirales</taxon>
        <taxon>Lachnospiraceae</taxon>
        <taxon>Blautia</taxon>
    </lineage>
</organism>
<evidence type="ECO:0000313" key="8">
    <source>
        <dbReference type="Proteomes" id="UP000095645"/>
    </source>
</evidence>
<feature type="transmembrane region" description="Helical" evidence="6">
    <location>
        <begin position="291"/>
        <end position="314"/>
    </location>
</feature>
<feature type="transmembrane region" description="Helical" evidence="6">
    <location>
        <begin position="378"/>
        <end position="398"/>
    </location>
</feature>
<reference evidence="7 8" key="1">
    <citation type="submission" date="2015-09" db="EMBL/GenBank/DDBJ databases">
        <authorList>
            <consortium name="Pathogen Informatics"/>
        </authorList>
    </citation>
    <scope>NUCLEOTIDE SEQUENCE [LARGE SCALE GENOMIC DNA]</scope>
    <source>
        <strain evidence="7 8">2789STDY5834861</strain>
    </source>
</reference>
<evidence type="ECO:0000256" key="4">
    <source>
        <dbReference type="ARBA" id="ARBA00022989"/>
    </source>
</evidence>
<dbReference type="GO" id="GO:0005886">
    <property type="term" value="C:plasma membrane"/>
    <property type="evidence" value="ECO:0007669"/>
    <property type="project" value="UniProtKB-SubCell"/>
</dbReference>
<keyword evidence="3 6" id="KW-0812">Transmembrane</keyword>
<feature type="transmembrane region" description="Helical" evidence="6">
    <location>
        <begin position="209"/>
        <end position="226"/>
    </location>
</feature>
<feature type="transmembrane region" description="Helical" evidence="6">
    <location>
        <begin position="138"/>
        <end position="164"/>
    </location>
</feature>
<dbReference type="InterPro" id="IPR050833">
    <property type="entry name" value="Poly_Biosynth_Transport"/>
</dbReference>
<proteinExistence type="predicted"/>
<dbReference type="RefSeq" id="WP_025577839.1">
    <property type="nucleotide sequence ID" value="NZ_CYZP01000040.1"/>
</dbReference>
<evidence type="ECO:0000313" key="7">
    <source>
        <dbReference type="EMBL" id="CUO57943.1"/>
    </source>
</evidence>
<evidence type="ECO:0000256" key="5">
    <source>
        <dbReference type="ARBA" id="ARBA00023136"/>
    </source>
</evidence>
<name>A0A174G668_9FIRM</name>
<evidence type="ECO:0000256" key="6">
    <source>
        <dbReference type="SAM" id="Phobius"/>
    </source>
</evidence>
<protein>
    <submittedName>
        <fullName evidence="7">MATE efflux family protein</fullName>
    </submittedName>
</protein>
<evidence type="ECO:0000256" key="2">
    <source>
        <dbReference type="ARBA" id="ARBA00022475"/>
    </source>
</evidence>
<feature type="transmembrane region" description="Helical" evidence="6">
    <location>
        <begin position="435"/>
        <end position="457"/>
    </location>
</feature>
<gene>
    <name evidence="7" type="ORF">ERS852476_03300</name>
</gene>
<feature type="transmembrane region" description="Helical" evidence="6">
    <location>
        <begin position="353"/>
        <end position="372"/>
    </location>
</feature>
<dbReference type="Proteomes" id="UP000095645">
    <property type="component" value="Unassembled WGS sequence"/>
</dbReference>
<feature type="transmembrane region" description="Helical" evidence="6">
    <location>
        <begin position="42"/>
        <end position="63"/>
    </location>
</feature>